<comment type="caution">
    <text evidence="1">The sequence shown here is derived from an EMBL/GenBank/DDBJ whole genome shotgun (WGS) entry which is preliminary data.</text>
</comment>
<sequence>MGSKKGSGADQEDSGGLSWADQWGNHDDADNAAFKGQEGAAANSGNKKFSVYEKKMKAAASTGLEKAKSAASVGAQKMKAGTTTGIRWIKDQYQKRSSK</sequence>
<evidence type="ECO:0000313" key="1">
    <source>
        <dbReference type="EMBL" id="KAJ7529653.1"/>
    </source>
</evidence>
<gene>
    <name evidence="1" type="ORF">O6H91_15G060300</name>
</gene>
<evidence type="ECO:0000313" key="2">
    <source>
        <dbReference type="Proteomes" id="UP001162992"/>
    </source>
</evidence>
<dbReference type="EMBL" id="CM055106">
    <property type="protein sequence ID" value="KAJ7529653.1"/>
    <property type="molecule type" value="Genomic_DNA"/>
</dbReference>
<name>A0ACC2BIP7_DIPCM</name>
<protein>
    <submittedName>
        <fullName evidence="1">Uncharacterized protein</fullName>
    </submittedName>
</protein>
<keyword evidence="2" id="KW-1185">Reference proteome</keyword>
<accession>A0ACC2BIP7</accession>
<organism evidence="1 2">
    <name type="scientific">Diphasiastrum complanatum</name>
    <name type="common">Issler's clubmoss</name>
    <name type="synonym">Lycopodium complanatum</name>
    <dbReference type="NCBI Taxonomy" id="34168"/>
    <lineage>
        <taxon>Eukaryota</taxon>
        <taxon>Viridiplantae</taxon>
        <taxon>Streptophyta</taxon>
        <taxon>Embryophyta</taxon>
        <taxon>Tracheophyta</taxon>
        <taxon>Lycopodiopsida</taxon>
        <taxon>Lycopodiales</taxon>
        <taxon>Lycopodiaceae</taxon>
        <taxon>Lycopodioideae</taxon>
        <taxon>Diphasiastrum</taxon>
    </lineage>
</organism>
<reference evidence="2" key="1">
    <citation type="journal article" date="2024" name="Proc. Natl. Acad. Sci. U.S.A.">
        <title>Extraordinary preservation of gene collinearity over three hundred million years revealed in homosporous lycophytes.</title>
        <authorList>
            <person name="Li C."/>
            <person name="Wickell D."/>
            <person name="Kuo L.Y."/>
            <person name="Chen X."/>
            <person name="Nie B."/>
            <person name="Liao X."/>
            <person name="Peng D."/>
            <person name="Ji J."/>
            <person name="Jenkins J."/>
            <person name="Williams M."/>
            <person name="Shu S."/>
            <person name="Plott C."/>
            <person name="Barry K."/>
            <person name="Rajasekar S."/>
            <person name="Grimwood J."/>
            <person name="Han X."/>
            <person name="Sun S."/>
            <person name="Hou Z."/>
            <person name="He W."/>
            <person name="Dai G."/>
            <person name="Sun C."/>
            <person name="Schmutz J."/>
            <person name="Leebens-Mack J.H."/>
            <person name="Li F.W."/>
            <person name="Wang L."/>
        </authorList>
    </citation>
    <scope>NUCLEOTIDE SEQUENCE [LARGE SCALE GENOMIC DNA]</scope>
    <source>
        <strain evidence="2">cv. PW_Plant_1</strain>
    </source>
</reference>
<dbReference type="Proteomes" id="UP001162992">
    <property type="component" value="Chromosome 15"/>
</dbReference>
<proteinExistence type="predicted"/>